<evidence type="ECO:0000313" key="1">
    <source>
        <dbReference type="EnsemblMetazoa" id="OVOC7762.1"/>
    </source>
</evidence>
<organism evidence="1 2">
    <name type="scientific">Onchocerca volvulus</name>
    <dbReference type="NCBI Taxonomy" id="6282"/>
    <lineage>
        <taxon>Eukaryota</taxon>
        <taxon>Metazoa</taxon>
        <taxon>Ecdysozoa</taxon>
        <taxon>Nematoda</taxon>
        <taxon>Chromadorea</taxon>
        <taxon>Rhabditida</taxon>
        <taxon>Spirurina</taxon>
        <taxon>Spiruromorpha</taxon>
        <taxon>Filarioidea</taxon>
        <taxon>Onchocercidae</taxon>
        <taxon>Onchocerca</taxon>
    </lineage>
</organism>
<keyword evidence="2" id="KW-1185">Reference proteome</keyword>
<sequence length="164" mass="18437">MYQYDIMECVFAAPVLFPDNSNNSNISVIVTQSSSLFLLQTDTLQLLWYIRIDGIGSFPRPPEILNSTGYLFIQDSSGTLLAIKRLRNLMRRNTDLEIPTIEIFKVLKVPGETFGGVRILKTDETDISNSNSSNSGCSCKTTIASYRALIGSRDDRVRCFYFSL</sequence>
<name>A0A8R1XYP9_ONCVO</name>
<protein>
    <submittedName>
        <fullName evidence="1">Uncharacterized protein</fullName>
    </submittedName>
</protein>
<reference evidence="2" key="1">
    <citation type="submission" date="2013-10" db="EMBL/GenBank/DDBJ databases">
        <title>Genome sequencing of Onchocerca volvulus.</title>
        <authorList>
            <person name="Cotton J."/>
            <person name="Tsai J."/>
            <person name="Stanley E."/>
            <person name="Tracey A."/>
            <person name="Holroyd N."/>
            <person name="Lustigman S."/>
            <person name="Berriman M."/>
        </authorList>
    </citation>
    <scope>NUCLEOTIDE SEQUENCE</scope>
</reference>
<evidence type="ECO:0000313" key="2">
    <source>
        <dbReference type="Proteomes" id="UP000024404"/>
    </source>
</evidence>
<dbReference type="EMBL" id="CMVM020000231">
    <property type="status" value="NOT_ANNOTATED_CDS"/>
    <property type="molecule type" value="Genomic_DNA"/>
</dbReference>
<dbReference type="AlphaFoldDB" id="A0A8R1XYP9"/>
<dbReference type="Proteomes" id="UP000024404">
    <property type="component" value="Unassembled WGS sequence"/>
</dbReference>
<dbReference type="EnsemblMetazoa" id="OVOC7762.1">
    <property type="protein sequence ID" value="OVOC7762.1"/>
    <property type="gene ID" value="WBGene00244571"/>
</dbReference>
<reference evidence="1" key="2">
    <citation type="submission" date="2022-06" db="UniProtKB">
        <authorList>
            <consortium name="EnsemblMetazoa"/>
        </authorList>
    </citation>
    <scope>IDENTIFICATION</scope>
</reference>
<proteinExistence type="predicted"/>
<accession>A0A8R1XYP9</accession>